<dbReference type="EMBL" id="NLAX01000003">
    <property type="protein sequence ID" value="PKS12498.1"/>
    <property type="molecule type" value="Genomic_DNA"/>
</dbReference>
<dbReference type="Proteomes" id="UP000233524">
    <property type="component" value="Unassembled WGS sequence"/>
</dbReference>
<dbReference type="InterPro" id="IPR036291">
    <property type="entry name" value="NAD(P)-bd_dom_sf"/>
</dbReference>
<dbReference type="GO" id="GO:0047837">
    <property type="term" value="F:D-xylose 1-dehydrogenase (NADP+) activity"/>
    <property type="evidence" value="ECO:0007669"/>
    <property type="project" value="UniProtKB-EC"/>
</dbReference>
<feature type="domain" description="Gfo/Idh/MocA-like oxidoreductase N-terminal" evidence="6">
    <location>
        <begin position="48"/>
        <end position="147"/>
    </location>
</feature>
<dbReference type="OrthoDB" id="6417021at2759"/>
<proteinExistence type="inferred from homology"/>
<keyword evidence="2" id="KW-0560">Oxidoreductase</keyword>
<dbReference type="SUPFAM" id="SSF51735">
    <property type="entry name" value="NAD(P)-binding Rossmann-fold domains"/>
    <property type="match status" value="1"/>
</dbReference>
<dbReference type="InterPro" id="IPR050984">
    <property type="entry name" value="Gfo/Idh/MocA_domain"/>
</dbReference>
<evidence type="ECO:0000256" key="2">
    <source>
        <dbReference type="ARBA" id="ARBA00023002"/>
    </source>
</evidence>
<dbReference type="EC" id="1.1.1.179" evidence="3"/>
<comment type="catalytic activity">
    <reaction evidence="5">
        <text>D-xylose + NADP(+) = D-xylono-1,5-lactone + NADPH + H(+)</text>
        <dbReference type="Rhea" id="RHEA:22000"/>
        <dbReference type="ChEBI" id="CHEBI:15378"/>
        <dbReference type="ChEBI" id="CHEBI:15867"/>
        <dbReference type="ChEBI" id="CHEBI:53455"/>
        <dbReference type="ChEBI" id="CHEBI:57783"/>
        <dbReference type="ChEBI" id="CHEBI:58349"/>
        <dbReference type="EC" id="1.1.1.179"/>
    </reaction>
</comment>
<comment type="similarity">
    <text evidence="1">Belongs to the Gfo/Idh/MocA family.</text>
</comment>
<evidence type="ECO:0000256" key="4">
    <source>
        <dbReference type="ARBA" id="ARBA00042988"/>
    </source>
</evidence>
<dbReference type="AlphaFoldDB" id="A0A2N3NJA4"/>
<protein>
    <recommendedName>
        <fullName evidence="3">D-xylose 1-dehydrogenase (NADP(+), D-xylono-1,5-lactone-forming)</fullName>
        <ecNumber evidence="3">1.1.1.179</ecNumber>
    </recommendedName>
    <alternativeName>
        <fullName evidence="4">D-xylose-NADP dehydrogenase</fullName>
    </alternativeName>
</protein>
<evidence type="ECO:0000256" key="5">
    <source>
        <dbReference type="ARBA" id="ARBA00049233"/>
    </source>
</evidence>
<dbReference type="GO" id="GO:0000166">
    <property type="term" value="F:nucleotide binding"/>
    <property type="evidence" value="ECO:0007669"/>
    <property type="project" value="InterPro"/>
</dbReference>
<dbReference type="Pfam" id="PF22725">
    <property type="entry name" value="GFO_IDH_MocA_C3"/>
    <property type="match status" value="1"/>
</dbReference>
<dbReference type="Gene3D" id="3.30.360.10">
    <property type="entry name" value="Dihydrodipicolinate Reductase, domain 2"/>
    <property type="match status" value="1"/>
</dbReference>
<organism evidence="8 9">
    <name type="scientific">Lomentospora prolificans</name>
    <dbReference type="NCBI Taxonomy" id="41688"/>
    <lineage>
        <taxon>Eukaryota</taxon>
        <taxon>Fungi</taxon>
        <taxon>Dikarya</taxon>
        <taxon>Ascomycota</taxon>
        <taxon>Pezizomycotina</taxon>
        <taxon>Sordariomycetes</taxon>
        <taxon>Hypocreomycetidae</taxon>
        <taxon>Microascales</taxon>
        <taxon>Microascaceae</taxon>
        <taxon>Lomentospora</taxon>
    </lineage>
</organism>
<evidence type="ECO:0000256" key="1">
    <source>
        <dbReference type="ARBA" id="ARBA00010928"/>
    </source>
</evidence>
<evidence type="ECO:0000259" key="6">
    <source>
        <dbReference type="Pfam" id="PF01408"/>
    </source>
</evidence>
<dbReference type="VEuPathDB" id="FungiDB:jhhlp_000705"/>
<dbReference type="STRING" id="41688.A0A2N3NJA4"/>
<sequence length="391" mass="43844">MAMALQVATFLQQWLESRPSVKAVNKNPHPVRFGILSTAMINPAGIIHPVETHPDAVITAIASRDLKNAQDAAKKYNIEKAYGSYEELLADPNIDAVYISLPNGMHGEWAKKTFAAGKHALIEKPLSANGDEAVSIFESAKHNNRIGMEAFHWRFHPAAHVVKSLVESGRYGRVLTTHARMTSPAGTIPPGDIRWQWDLAGGSLMDMTYTVSATRFFLGAGTPSSIEYAKARTLKDDARVDEAMEASMVFETSTGTVRSTIKTDMNQAFVGHVIPKVWELPSIRIELEHATIYYYNFMMPHIYHYIQITDKNTGQKSTQKHYSFGPLWGPRSEPWWSTYRYQLEAFVDKVSGQDPVHWVTPDDSISQMRTLDAIYDESGLMKRPSTRAVKN</sequence>
<reference evidence="8 9" key="1">
    <citation type="journal article" date="2017" name="G3 (Bethesda)">
        <title>First Draft Genome Sequence of the Pathogenic Fungus Lomentospora prolificans (Formerly Scedosporium prolificans).</title>
        <authorList>
            <person name="Luo R."/>
            <person name="Zimin A."/>
            <person name="Workman R."/>
            <person name="Fan Y."/>
            <person name="Pertea G."/>
            <person name="Grossman N."/>
            <person name="Wear M.P."/>
            <person name="Jia B."/>
            <person name="Miller H."/>
            <person name="Casadevall A."/>
            <person name="Timp W."/>
            <person name="Zhang S.X."/>
            <person name="Salzberg S.L."/>
        </authorList>
    </citation>
    <scope>NUCLEOTIDE SEQUENCE [LARGE SCALE GENOMIC DNA]</scope>
    <source>
        <strain evidence="8 9">JHH-5317</strain>
    </source>
</reference>
<dbReference type="Gene3D" id="3.40.50.720">
    <property type="entry name" value="NAD(P)-binding Rossmann-like Domain"/>
    <property type="match status" value="1"/>
</dbReference>
<dbReference type="InParanoid" id="A0A2N3NJA4"/>
<comment type="caution">
    <text evidence="8">The sequence shown here is derived from an EMBL/GenBank/DDBJ whole genome shotgun (WGS) entry which is preliminary data.</text>
</comment>
<dbReference type="PANTHER" id="PTHR22604">
    <property type="entry name" value="OXIDOREDUCTASES"/>
    <property type="match status" value="1"/>
</dbReference>
<dbReference type="InterPro" id="IPR055170">
    <property type="entry name" value="GFO_IDH_MocA-like_dom"/>
</dbReference>
<accession>A0A2N3NJA4</accession>
<dbReference type="PANTHER" id="PTHR22604:SF105">
    <property type="entry name" value="TRANS-1,2-DIHYDROBENZENE-1,2-DIOL DEHYDROGENASE"/>
    <property type="match status" value="1"/>
</dbReference>
<dbReference type="Pfam" id="PF01408">
    <property type="entry name" value="GFO_IDH_MocA"/>
    <property type="match status" value="1"/>
</dbReference>
<name>A0A2N3NJA4_9PEZI</name>
<keyword evidence="9" id="KW-1185">Reference proteome</keyword>
<evidence type="ECO:0000313" key="8">
    <source>
        <dbReference type="EMBL" id="PKS12498.1"/>
    </source>
</evidence>
<gene>
    <name evidence="8" type="ORF">jhhlp_000705</name>
</gene>
<feature type="domain" description="GFO/IDH/MocA-like oxidoreductase" evidence="7">
    <location>
        <begin position="162"/>
        <end position="264"/>
    </location>
</feature>
<dbReference type="InterPro" id="IPR000683">
    <property type="entry name" value="Gfo/Idh/MocA-like_OxRdtase_N"/>
</dbReference>
<dbReference type="SUPFAM" id="SSF55347">
    <property type="entry name" value="Glyceraldehyde-3-phosphate dehydrogenase-like, C-terminal domain"/>
    <property type="match status" value="1"/>
</dbReference>
<evidence type="ECO:0000259" key="7">
    <source>
        <dbReference type="Pfam" id="PF22725"/>
    </source>
</evidence>
<evidence type="ECO:0000313" key="9">
    <source>
        <dbReference type="Proteomes" id="UP000233524"/>
    </source>
</evidence>
<evidence type="ECO:0000256" key="3">
    <source>
        <dbReference type="ARBA" id="ARBA00038984"/>
    </source>
</evidence>